<evidence type="ECO:0000313" key="2">
    <source>
        <dbReference type="Proteomes" id="UP001611383"/>
    </source>
</evidence>
<dbReference type="EMBL" id="CP043494">
    <property type="protein sequence ID" value="WNG51428.1"/>
    <property type="molecule type" value="Genomic_DNA"/>
</dbReference>
<evidence type="ECO:0000313" key="1">
    <source>
        <dbReference type="EMBL" id="WNG51428.1"/>
    </source>
</evidence>
<gene>
    <name evidence="1" type="ORF">F0U60_50350</name>
</gene>
<accession>A0ABY9X7R0</accession>
<sequence>MKFVLDVFDCAGSGGRRRVLEYVTALRGGRSIQEHLGRPTRHAMRAPAPGPAVQAARAVPALRCVDPIHLRPLEIQW</sequence>
<protein>
    <submittedName>
        <fullName evidence="1">Uncharacterized protein</fullName>
    </submittedName>
</protein>
<dbReference type="Proteomes" id="UP001611383">
    <property type="component" value="Chromosome"/>
</dbReference>
<reference evidence="1 2" key="1">
    <citation type="submission" date="2019-08" db="EMBL/GenBank/DDBJ databases">
        <title>Archangium and Cystobacter genomes.</title>
        <authorList>
            <person name="Chen I.-C.K."/>
            <person name="Wielgoss S."/>
        </authorList>
    </citation>
    <scope>NUCLEOTIDE SEQUENCE [LARGE SCALE GENOMIC DNA]</scope>
    <source>
        <strain evidence="1 2">Cbm 6</strain>
    </source>
</reference>
<proteinExistence type="predicted"/>
<organism evidence="1 2">
    <name type="scientific">Archangium minus</name>
    <dbReference type="NCBI Taxonomy" id="83450"/>
    <lineage>
        <taxon>Bacteria</taxon>
        <taxon>Pseudomonadati</taxon>
        <taxon>Myxococcota</taxon>
        <taxon>Myxococcia</taxon>
        <taxon>Myxococcales</taxon>
        <taxon>Cystobacterineae</taxon>
        <taxon>Archangiaceae</taxon>
        <taxon>Archangium</taxon>
    </lineage>
</organism>
<keyword evidence="2" id="KW-1185">Reference proteome</keyword>
<name>A0ABY9X7R0_9BACT</name>